<proteinExistence type="predicted"/>
<evidence type="ECO:0000313" key="2">
    <source>
        <dbReference type="Proteomes" id="UP000823616"/>
    </source>
</evidence>
<organism evidence="1 2">
    <name type="scientific">Candidatus Avitreponema avistercoris</name>
    <dbReference type="NCBI Taxonomy" id="2840705"/>
    <lineage>
        <taxon>Bacteria</taxon>
        <taxon>Pseudomonadati</taxon>
        <taxon>Spirochaetota</taxon>
        <taxon>Spirochaetia</taxon>
        <taxon>Spirochaetales</taxon>
        <taxon>Candidatus Avitreponema</taxon>
    </lineage>
</organism>
<evidence type="ECO:0000313" key="1">
    <source>
        <dbReference type="EMBL" id="MBO8449818.1"/>
    </source>
</evidence>
<reference evidence="1" key="1">
    <citation type="submission" date="2020-10" db="EMBL/GenBank/DDBJ databases">
        <authorList>
            <person name="Gilroy R."/>
        </authorList>
    </citation>
    <scope>NUCLEOTIDE SEQUENCE</scope>
    <source>
        <strain evidence="1">B3-4054</strain>
    </source>
</reference>
<reference evidence="1" key="2">
    <citation type="journal article" date="2021" name="PeerJ">
        <title>Extensive microbial diversity within the chicken gut microbiome revealed by metagenomics and culture.</title>
        <authorList>
            <person name="Gilroy R."/>
            <person name="Ravi A."/>
            <person name="Getino M."/>
            <person name="Pursley I."/>
            <person name="Horton D.L."/>
            <person name="Alikhan N.F."/>
            <person name="Baker D."/>
            <person name="Gharbi K."/>
            <person name="Hall N."/>
            <person name="Watson M."/>
            <person name="Adriaenssens E.M."/>
            <person name="Foster-Nyarko E."/>
            <person name="Jarju S."/>
            <person name="Secka A."/>
            <person name="Antonio M."/>
            <person name="Oren A."/>
            <person name="Chaudhuri R.R."/>
            <person name="La Ragione R."/>
            <person name="Hildebrand F."/>
            <person name="Pallen M.J."/>
        </authorList>
    </citation>
    <scope>NUCLEOTIDE SEQUENCE</scope>
    <source>
        <strain evidence="1">B3-4054</strain>
    </source>
</reference>
<accession>A0A9D9ELQ0</accession>
<dbReference type="EMBL" id="JADIMS010000031">
    <property type="protein sequence ID" value="MBO8449818.1"/>
    <property type="molecule type" value="Genomic_DNA"/>
</dbReference>
<sequence length="292" mass="31998">MSRLEREYVLASAGPAPALEVFRCPESFRPEAAAGPDLRHFPAVLCPAFSVRDGLSGRIFLPQDFLAAHGFTAGCKCCFCFRFRSRLVFFLSRLEPAAGGASALAGDLFYAADVPGTVRPSRRADDAEAGAESVPEAAGSLVFSGRTLYLAADSAFPLRTADRKKRLRAFLYAVPENLPDREPGARFRETGALFYLDHKTALAAFSSGYLRAAFPEEDFPQMLTGSLHLAFAARRLVLPCSIRFSFGKAGEDSVRPRLKIPAGLALCRLDFTAPVPEDVRFLYELSRGRKYR</sequence>
<protein>
    <submittedName>
        <fullName evidence="1">Uncharacterized protein</fullName>
    </submittedName>
</protein>
<comment type="caution">
    <text evidence="1">The sequence shown here is derived from an EMBL/GenBank/DDBJ whole genome shotgun (WGS) entry which is preliminary data.</text>
</comment>
<dbReference type="AlphaFoldDB" id="A0A9D9ELQ0"/>
<dbReference type="Proteomes" id="UP000823616">
    <property type="component" value="Unassembled WGS sequence"/>
</dbReference>
<gene>
    <name evidence="1" type="ORF">IAA96_01780</name>
</gene>
<name>A0A9D9ELQ0_9SPIR</name>